<accession>C3MM69</accession>
<dbReference type="EMBL" id="CP001399">
    <property type="protein sequence ID" value="ACP34692.1"/>
    <property type="molecule type" value="Genomic_DNA"/>
</dbReference>
<reference evidence="1 2" key="1">
    <citation type="journal article" date="2009" name="Proc. Natl. Acad. Sci. U.S.A.">
        <title>Biogeography of the Sulfolobus islandicus pan-genome.</title>
        <authorList>
            <person name="Reno M.L."/>
            <person name="Held N.L."/>
            <person name="Fields C.J."/>
            <person name="Burke P.V."/>
            <person name="Whitaker R.J."/>
        </authorList>
    </citation>
    <scope>NUCLEOTIDE SEQUENCE [LARGE SCALE GENOMIC DNA]</scope>
    <source>
        <strain evidence="2">L.S.2.15 / Lassen #1</strain>
    </source>
</reference>
<dbReference type="KEGG" id="sis:LS215_0599"/>
<name>C3MM69_SACI2</name>
<dbReference type="RefSeq" id="WP_012713106.1">
    <property type="nucleotide sequence ID" value="NC_012589.1"/>
</dbReference>
<dbReference type="Proteomes" id="UP000001747">
    <property type="component" value="Chromosome"/>
</dbReference>
<dbReference type="HOGENOM" id="CLU_1212641_0_0_2"/>
<evidence type="ECO:0000313" key="2">
    <source>
        <dbReference type="Proteomes" id="UP000001747"/>
    </source>
</evidence>
<organism evidence="1 2">
    <name type="scientific">Saccharolobus islandicus (strain L.S.2.15 / Lassen #1)</name>
    <name type="common">Sulfolobus islandicus</name>
    <dbReference type="NCBI Taxonomy" id="429572"/>
    <lineage>
        <taxon>Archaea</taxon>
        <taxon>Thermoproteota</taxon>
        <taxon>Thermoprotei</taxon>
        <taxon>Sulfolobales</taxon>
        <taxon>Sulfolobaceae</taxon>
        <taxon>Saccharolobus</taxon>
    </lineage>
</organism>
<dbReference type="OrthoDB" id="36899at2157"/>
<protein>
    <recommendedName>
        <fullName evidence="3">CRISPR-associated protein Cas5</fullName>
    </recommendedName>
</protein>
<sequence length="236" mass="27609">MRVFKITLRAYNGFYKEILPSTTIAGGITYAAYLNKDILQTTIGFTDFHKNNNIYKLYVSRIKLDKIMNKAEPFYLYKYVDKGEYYLTYIGYAIANEENEVKNLINKYGAYIGNWNTIFSLDSISEVSNISDKCVYNLPVIDLSDLISKYKNMRVQVHRFTNSNYLSMSPYKIYYDTREKKFLKVTNKKYVYLATFKIDNADIGYYYDESVLANLNPFERIYVKMGFGVIGPCIQI</sequence>
<evidence type="ECO:0008006" key="3">
    <source>
        <dbReference type="Google" id="ProtNLM"/>
    </source>
</evidence>
<dbReference type="GeneID" id="7798765"/>
<proteinExistence type="predicted"/>
<gene>
    <name evidence="1" type="ordered locus">LS215_0599</name>
</gene>
<dbReference type="AlphaFoldDB" id="C3MM69"/>
<evidence type="ECO:0000313" key="1">
    <source>
        <dbReference type="EMBL" id="ACP34692.1"/>
    </source>
</evidence>